<keyword evidence="1" id="KW-0732">Signal</keyword>
<dbReference type="AlphaFoldDB" id="A0AA35W0Q9"/>
<reference evidence="2" key="1">
    <citation type="submission" date="2023-03" db="EMBL/GenBank/DDBJ databases">
        <authorList>
            <person name="Steffen K."/>
            <person name="Cardenas P."/>
        </authorList>
    </citation>
    <scope>NUCLEOTIDE SEQUENCE</scope>
</reference>
<protein>
    <submittedName>
        <fullName evidence="2">Uncharacterized protein</fullName>
    </submittedName>
</protein>
<evidence type="ECO:0000256" key="1">
    <source>
        <dbReference type="SAM" id="SignalP"/>
    </source>
</evidence>
<sequence length="158" mass="17311">MRQRNIGYHVLFIGLLLQGQILDGVLSAIYTRRLCTGEPALKPLSFHSCPNESAIFTCSDSQVSVIKWEVEPYTTRGGDLTYVASQLMAEPGLLTMNSTDNMLHSTLVHFDRIDENFANMTSTLTVPMSGVRNGTNVTCITLVGNDECNMTATIYVAG</sequence>
<comment type="caution">
    <text evidence="2">The sequence shown here is derived from an EMBL/GenBank/DDBJ whole genome shotgun (WGS) entry which is preliminary data.</text>
</comment>
<organism evidence="2 3">
    <name type="scientific">Geodia barretti</name>
    <name type="common">Barrett's horny sponge</name>
    <dbReference type="NCBI Taxonomy" id="519541"/>
    <lineage>
        <taxon>Eukaryota</taxon>
        <taxon>Metazoa</taxon>
        <taxon>Porifera</taxon>
        <taxon>Demospongiae</taxon>
        <taxon>Heteroscleromorpha</taxon>
        <taxon>Tetractinellida</taxon>
        <taxon>Astrophorina</taxon>
        <taxon>Geodiidae</taxon>
        <taxon>Geodia</taxon>
    </lineage>
</organism>
<gene>
    <name evidence="2" type="ORF">GBAR_LOCUS481</name>
</gene>
<dbReference type="Proteomes" id="UP001174909">
    <property type="component" value="Unassembled WGS sequence"/>
</dbReference>
<feature type="signal peptide" evidence="1">
    <location>
        <begin position="1"/>
        <end position="27"/>
    </location>
</feature>
<feature type="chain" id="PRO_5041366990" evidence="1">
    <location>
        <begin position="28"/>
        <end position="158"/>
    </location>
</feature>
<dbReference type="EMBL" id="CASHTH010000070">
    <property type="protein sequence ID" value="CAI7990414.1"/>
    <property type="molecule type" value="Genomic_DNA"/>
</dbReference>
<proteinExistence type="predicted"/>
<evidence type="ECO:0000313" key="2">
    <source>
        <dbReference type="EMBL" id="CAI7990414.1"/>
    </source>
</evidence>
<accession>A0AA35W0Q9</accession>
<name>A0AA35W0Q9_GEOBA</name>
<evidence type="ECO:0000313" key="3">
    <source>
        <dbReference type="Proteomes" id="UP001174909"/>
    </source>
</evidence>
<keyword evidence="3" id="KW-1185">Reference proteome</keyword>